<gene>
    <name evidence="1" type="ORF">LCI18_014847</name>
</gene>
<dbReference type="Proteomes" id="UP000830768">
    <property type="component" value="Chromosome 13"/>
</dbReference>
<keyword evidence="2" id="KW-1185">Reference proteome</keyword>
<dbReference type="EMBL" id="CP090041">
    <property type="protein sequence ID" value="UPL03913.1"/>
    <property type="molecule type" value="Genomic_DNA"/>
</dbReference>
<sequence length="682" mass="74077">MTGSRQDVPDPGSDMDEDEALRYAIALSLQEQENQDQQISSQVPPASASSASSSRRNGTGSGGASFGLLSLDRKKMEQERLQRLAKRRRSPLDEDDDDVVEVPPPKRKTPVEPSRPLPGPPPPSSSPPFPGGVVKRTWARGYPRTPEDIKIEEVFQKDRLELAVLSSYQWDDEWLLSKIDLRRTKLLLVAYAADESQKREMQSNTPPGIKFCFPAMNGPGAMHSKLQLLKYPDYLRVVVPTANLVPYDWGETGVMENMVFLIDLPKLEASVDHQPTHFSTELGRFLSETGVGAGMVSSLSNYDFSRTKHLGFVYTIPGGHVGDSLKRIGYCGLGNSVASLGLATDDPVEVDIVCASLGSLNYDLVGAMYNACRGDDGLAEYKSRIGRTGAAAKNKSSSPWAAKLKDRFRIYFPTDETVAQSRGGRMAAGTICVQPKWWRSPTFPTELVRDCVNTREGLLMHSKMIFVRRVPKSTEAEDGAGQSRAEPRLGTRRGQHEPDRHDENDDSAELNAAVLSPGWAYVGSANLSESAWGRIVKDRATGQPKMSCRNWESGIVVRVSSRNSSSSSSSSGGISSRGTTNSMARANANAGSTNKNHHQSSASAVLVSLSGGSTEVKAAEAQARVQAGNPSGEPDKGGDTSHTQQQQVTDMGIFDGTVPVPVRVPGRRYRAGEEPWFYSGQG</sequence>
<reference evidence="1" key="1">
    <citation type="submission" date="2021-11" db="EMBL/GenBank/DDBJ databases">
        <title>Fusarium solani-melongenae Genome sequencing and assembly.</title>
        <authorList>
            <person name="Xie S."/>
            <person name="Huang L."/>
            <person name="Zhang X."/>
        </authorList>
    </citation>
    <scope>NUCLEOTIDE SEQUENCE</scope>
    <source>
        <strain evidence="1">CRI 24-3</strain>
    </source>
</reference>
<organism evidence="1 2">
    <name type="scientific">Fusarium solani subsp. cucurbitae</name>
    <name type="common">Neocosmosporum cucurbitae</name>
    <dbReference type="NCBI Taxonomy" id="2747967"/>
    <lineage>
        <taxon>Eukaryota</taxon>
        <taxon>Fungi</taxon>
        <taxon>Dikarya</taxon>
        <taxon>Ascomycota</taxon>
        <taxon>Pezizomycotina</taxon>
        <taxon>Sordariomycetes</taxon>
        <taxon>Hypocreomycetidae</taxon>
        <taxon>Hypocreales</taxon>
        <taxon>Nectriaceae</taxon>
        <taxon>Fusarium</taxon>
        <taxon>Fusarium solani species complex</taxon>
    </lineage>
</organism>
<proteinExistence type="predicted"/>
<protein>
    <submittedName>
        <fullName evidence="1">Uncharacterized protein</fullName>
    </submittedName>
</protein>
<evidence type="ECO:0000313" key="2">
    <source>
        <dbReference type="Proteomes" id="UP000830768"/>
    </source>
</evidence>
<name>A0ACD3ZS03_FUSSC</name>
<accession>A0ACD3ZS03</accession>
<evidence type="ECO:0000313" key="1">
    <source>
        <dbReference type="EMBL" id="UPL03913.1"/>
    </source>
</evidence>